<protein>
    <submittedName>
        <fullName evidence="2">Uncharacterized protein</fullName>
    </submittedName>
</protein>
<keyword evidence="3" id="KW-1185">Reference proteome</keyword>
<proteinExistence type="predicted"/>
<sequence length="56" mass="6266">MPSARRTPDARARDSHIRRIEFSRPAKPSDLWSLLVEDEPSVSGQGAFQSAESGRR</sequence>
<dbReference type="KEGG" id="llu:AKJ09_06648"/>
<reference evidence="2 3" key="1">
    <citation type="submission" date="2015-08" db="EMBL/GenBank/DDBJ databases">
        <authorList>
            <person name="Babu N.S."/>
            <person name="Beckwith C.J."/>
            <person name="Beseler K.G."/>
            <person name="Brison A."/>
            <person name="Carone J.V."/>
            <person name="Caskin T.P."/>
            <person name="Diamond M."/>
            <person name="Durham M.E."/>
            <person name="Foxe J.M."/>
            <person name="Go M."/>
            <person name="Henderson B.A."/>
            <person name="Jones I.B."/>
            <person name="McGettigan J.A."/>
            <person name="Micheletti S.J."/>
            <person name="Nasrallah M.E."/>
            <person name="Ortiz D."/>
            <person name="Piller C.R."/>
            <person name="Privatt S.R."/>
            <person name="Schneider S.L."/>
            <person name="Sharp S."/>
            <person name="Smith T.C."/>
            <person name="Stanton J.D."/>
            <person name="Ullery H.E."/>
            <person name="Wilson R.J."/>
            <person name="Serrano M.G."/>
            <person name="Buck G."/>
            <person name="Lee V."/>
            <person name="Wang Y."/>
            <person name="Carvalho R."/>
            <person name="Voegtly L."/>
            <person name="Shi R."/>
            <person name="Duckworth R."/>
            <person name="Johnson A."/>
            <person name="Loviza R."/>
            <person name="Walstead R."/>
            <person name="Shah Z."/>
            <person name="Kiflezghi M."/>
            <person name="Wade K."/>
            <person name="Ball S.L."/>
            <person name="Bradley K.W."/>
            <person name="Asai D.J."/>
            <person name="Bowman C.A."/>
            <person name="Russell D.A."/>
            <person name="Pope W.H."/>
            <person name="Jacobs-Sera D."/>
            <person name="Hendrix R.W."/>
            <person name="Hatfull G.F."/>
        </authorList>
    </citation>
    <scope>NUCLEOTIDE SEQUENCE [LARGE SCALE GENOMIC DNA]</scope>
    <source>
        <strain evidence="2 3">DSM 27648</strain>
    </source>
</reference>
<name>A0A0K1Q3M1_9BACT</name>
<evidence type="ECO:0000256" key="1">
    <source>
        <dbReference type="SAM" id="MobiDB-lite"/>
    </source>
</evidence>
<dbReference type="EMBL" id="CP012333">
    <property type="protein sequence ID" value="AKU99984.1"/>
    <property type="molecule type" value="Genomic_DNA"/>
</dbReference>
<accession>A0A0K1Q3M1</accession>
<organism evidence="2 3">
    <name type="scientific">Labilithrix luteola</name>
    <dbReference type="NCBI Taxonomy" id="1391654"/>
    <lineage>
        <taxon>Bacteria</taxon>
        <taxon>Pseudomonadati</taxon>
        <taxon>Myxococcota</taxon>
        <taxon>Polyangia</taxon>
        <taxon>Polyangiales</taxon>
        <taxon>Labilitrichaceae</taxon>
        <taxon>Labilithrix</taxon>
    </lineage>
</organism>
<evidence type="ECO:0000313" key="3">
    <source>
        <dbReference type="Proteomes" id="UP000064967"/>
    </source>
</evidence>
<evidence type="ECO:0000313" key="2">
    <source>
        <dbReference type="EMBL" id="AKU99984.1"/>
    </source>
</evidence>
<gene>
    <name evidence="2" type="ORF">AKJ09_06648</name>
</gene>
<feature type="region of interest" description="Disordered" evidence="1">
    <location>
        <begin position="1"/>
        <end position="21"/>
    </location>
</feature>
<dbReference type="AlphaFoldDB" id="A0A0K1Q3M1"/>
<dbReference type="Proteomes" id="UP000064967">
    <property type="component" value="Chromosome"/>
</dbReference>